<dbReference type="PANTHER" id="PTHR33449:SF1">
    <property type="entry name" value="NUCLEOID-ASSOCIATED PROTEIN YBAB"/>
    <property type="match status" value="1"/>
</dbReference>
<evidence type="ECO:0000313" key="4">
    <source>
        <dbReference type="Proteomes" id="UP001499852"/>
    </source>
</evidence>
<dbReference type="PIRSF" id="PIRSF004555">
    <property type="entry name" value="UCP004555"/>
    <property type="match status" value="1"/>
</dbReference>
<dbReference type="InterPro" id="IPR036894">
    <property type="entry name" value="YbaB-like_sf"/>
</dbReference>
<dbReference type="EMBL" id="BAABIA010000014">
    <property type="protein sequence ID" value="GAA5149592.1"/>
    <property type="molecule type" value="Genomic_DNA"/>
</dbReference>
<dbReference type="RefSeq" id="WP_345738919.1">
    <property type="nucleotide sequence ID" value="NZ_BAABIA010000014.1"/>
</dbReference>
<gene>
    <name evidence="3" type="ORF">GCM10023213_47510</name>
</gene>
<proteinExistence type="inferred from homology"/>
<comment type="caution">
    <text evidence="3">The sequence shown here is derived from an EMBL/GenBank/DDBJ whole genome shotgun (WGS) entry which is preliminary data.</text>
</comment>
<sequence length="104" mass="11236">MNIQKMMKQVQEMQSQMQKSQAQLGTKTFESTVAGGKIVVTANGHGDIQSLKIAKEVVDPEDVDMLQDLILSAVQQVQKKVKDTQAAEMSKMTGGMGLPPGLGF</sequence>
<comment type="subunit">
    <text evidence="2">Homodimer.</text>
</comment>
<comment type="similarity">
    <text evidence="2">Belongs to the YbaB/EbfC family.</text>
</comment>
<dbReference type="SUPFAM" id="SSF82607">
    <property type="entry name" value="YbaB-like"/>
    <property type="match status" value="1"/>
</dbReference>
<evidence type="ECO:0000256" key="2">
    <source>
        <dbReference type="HAMAP-Rule" id="MF_00274"/>
    </source>
</evidence>
<name>A0ABP9PNQ0_9BACT</name>
<keyword evidence="4" id="KW-1185">Reference proteome</keyword>
<reference evidence="4" key="1">
    <citation type="journal article" date="2019" name="Int. J. Syst. Evol. Microbiol.">
        <title>The Global Catalogue of Microorganisms (GCM) 10K type strain sequencing project: providing services to taxonomists for standard genome sequencing and annotation.</title>
        <authorList>
            <consortium name="The Broad Institute Genomics Platform"/>
            <consortium name="The Broad Institute Genome Sequencing Center for Infectious Disease"/>
            <person name="Wu L."/>
            <person name="Ma J."/>
        </authorList>
    </citation>
    <scope>NUCLEOTIDE SEQUENCE [LARGE SCALE GENOMIC DNA]</scope>
    <source>
        <strain evidence="4">JCM 18053</strain>
    </source>
</reference>
<evidence type="ECO:0000256" key="1">
    <source>
        <dbReference type="ARBA" id="ARBA00023125"/>
    </source>
</evidence>
<comment type="function">
    <text evidence="2">Binds to DNA and alters its conformation. May be involved in regulation of gene expression, nucleoid organization and DNA protection.</text>
</comment>
<evidence type="ECO:0000313" key="3">
    <source>
        <dbReference type="EMBL" id="GAA5149592.1"/>
    </source>
</evidence>
<dbReference type="PANTHER" id="PTHR33449">
    <property type="entry name" value="NUCLEOID-ASSOCIATED PROTEIN YBAB"/>
    <property type="match status" value="1"/>
</dbReference>
<keyword evidence="1 2" id="KW-0238">DNA-binding</keyword>
<keyword evidence="2" id="KW-0963">Cytoplasm</keyword>
<dbReference type="Gene3D" id="3.30.1310.10">
    <property type="entry name" value="Nucleoid-associated protein YbaB-like domain"/>
    <property type="match status" value="1"/>
</dbReference>
<dbReference type="Pfam" id="PF02575">
    <property type="entry name" value="YbaB_DNA_bd"/>
    <property type="match status" value="1"/>
</dbReference>
<dbReference type="InterPro" id="IPR004401">
    <property type="entry name" value="YbaB/EbfC"/>
</dbReference>
<dbReference type="NCBIfam" id="TIGR00103">
    <property type="entry name" value="DNA_YbaB_EbfC"/>
    <property type="match status" value="1"/>
</dbReference>
<dbReference type="HAMAP" id="MF_00274">
    <property type="entry name" value="DNA_YbaB_EbfC"/>
    <property type="match status" value="1"/>
</dbReference>
<comment type="subcellular location">
    <subcellularLocation>
        <location evidence="2">Cytoplasm</location>
        <location evidence="2">Nucleoid</location>
    </subcellularLocation>
</comment>
<dbReference type="Proteomes" id="UP001499852">
    <property type="component" value="Unassembled WGS sequence"/>
</dbReference>
<accession>A0ABP9PNQ0</accession>
<organism evidence="3 4">
    <name type="scientific">Prosthecobacter algae</name>
    <dbReference type="NCBI Taxonomy" id="1144682"/>
    <lineage>
        <taxon>Bacteria</taxon>
        <taxon>Pseudomonadati</taxon>
        <taxon>Verrucomicrobiota</taxon>
        <taxon>Verrucomicrobiia</taxon>
        <taxon>Verrucomicrobiales</taxon>
        <taxon>Verrucomicrobiaceae</taxon>
        <taxon>Prosthecobacter</taxon>
    </lineage>
</organism>
<protein>
    <recommendedName>
        <fullName evidence="2">Nucleoid-associated protein GCM10023213_47510</fullName>
    </recommendedName>
</protein>